<dbReference type="InterPro" id="IPR044964">
    <property type="entry name" value="RCD1/SRO1-5"/>
</dbReference>
<evidence type="ECO:0000313" key="7">
    <source>
        <dbReference type="EMBL" id="KAE8707927.1"/>
    </source>
</evidence>
<keyword evidence="2" id="KW-0217">Developmental protein</keyword>
<dbReference type="SUPFAM" id="SSF117839">
    <property type="entry name" value="WWE domain"/>
    <property type="match status" value="1"/>
</dbReference>
<dbReference type="AlphaFoldDB" id="A0A6A3AWY4"/>
<name>A0A6A3AWY4_HIBSY</name>
<feature type="domain" description="PARP catalytic" evidence="5">
    <location>
        <begin position="140"/>
        <end position="358"/>
    </location>
</feature>
<evidence type="ECO:0000259" key="5">
    <source>
        <dbReference type="PROSITE" id="PS51059"/>
    </source>
</evidence>
<dbReference type="InterPro" id="IPR012317">
    <property type="entry name" value="Poly(ADP-ribose)pol_cat_dom"/>
</dbReference>
<evidence type="ECO:0000256" key="4">
    <source>
        <dbReference type="ARBA" id="ARBA00023242"/>
    </source>
</evidence>
<comment type="caution">
    <text evidence="7">The sequence shown here is derived from an EMBL/GenBank/DDBJ whole genome shotgun (WGS) entry which is preliminary data.</text>
</comment>
<dbReference type="GO" id="GO:0005634">
    <property type="term" value="C:nucleus"/>
    <property type="evidence" value="ECO:0007669"/>
    <property type="project" value="UniProtKB-SubCell"/>
</dbReference>
<keyword evidence="8" id="KW-1185">Reference proteome</keyword>
<evidence type="ECO:0000256" key="1">
    <source>
        <dbReference type="ARBA" id="ARBA00004123"/>
    </source>
</evidence>
<comment type="subcellular location">
    <subcellularLocation>
        <location evidence="1">Nucleus</location>
    </subcellularLocation>
</comment>
<dbReference type="SUPFAM" id="SSF56399">
    <property type="entry name" value="ADP-ribosylation"/>
    <property type="match status" value="1"/>
</dbReference>
<accession>A0A6A3AWY4</accession>
<dbReference type="InterPro" id="IPR057823">
    <property type="entry name" value="WWE_RCD1"/>
</dbReference>
<dbReference type="GO" id="GO:0003950">
    <property type="term" value="F:NAD+ poly-ADP-ribosyltransferase activity"/>
    <property type="evidence" value="ECO:0007669"/>
    <property type="project" value="InterPro"/>
</dbReference>
<keyword evidence="3" id="KW-0346">Stress response</keyword>
<dbReference type="PANTHER" id="PTHR32263">
    <property type="entry name" value="INACTIVE POLY [ADP-RIBOSE] POLYMERASE SRO4-RELATED"/>
    <property type="match status" value="1"/>
</dbReference>
<feature type="domain" description="RST" evidence="6">
    <location>
        <begin position="344"/>
        <end position="413"/>
    </location>
</feature>
<protein>
    <submittedName>
        <fullName evidence="7">Uncharacterized protein</fullName>
    </submittedName>
</protein>
<proteinExistence type="predicted"/>
<evidence type="ECO:0000256" key="2">
    <source>
        <dbReference type="ARBA" id="ARBA00022473"/>
    </source>
</evidence>
<keyword evidence="4" id="KW-0539">Nucleus</keyword>
<sequence length="413" mass="46473">MNLGSCNQHCCPKLIFSQNIANFERSAVPSRFMYYSCGSWLNFSDAVLETVREGFLKRKPIIEAVINGENCIIDLRRMLEINCSTGSWHSVSWIDDNGKYNSSPEVEIVTKIDPTPSKRNRLDKSKGSYDKTAEVIAITHQRLEEGGPAKWPNTMKRLRETEREYLVVNNHFLSGISVIYDGVEVTSIYKFDWEAPRSDIFQKQNEIINATRGNSNVIQAWYGASARLVGSILDHGFVLPTKVPSTDIYGIGIYLSPLGLPHLSAELADADENGVTRLILCRVVLGEVEKVEAGSQQDFSSTVEFDTGSDDPKNPRWYVVWSNNAETHILPEFVVSFKPSSNMKGQVRKVCSLEKVFLKIRDSLPPAQFREVSTSYSTYRAGTLSKDDLMRKFRQVAGDEILNSVIMEVFASK</sequence>
<reference evidence="7" key="1">
    <citation type="submission" date="2019-09" db="EMBL/GenBank/DDBJ databases">
        <title>Draft genome information of white flower Hibiscus syriacus.</title>
        <authorList>
            <person name="Kim Y.-M."/>
        </authorList>
    </citation>
    <scope>NUCLEOTIDE SEQUENCE [LARGE SCALE GENOMIC DNA]</scope>
    <source>
        <strain evidence="7">YM2019G1</strain>
    </source>
</reference>
<dbReference type="Proteomes" id="UP000436088">
    <property type="component" value="Unassembled WGS sequence"/>
</dbReference>
<dbReference type="PROSITE" id="PS51059">
    <property type="entry name" value="PARP_CATALYTIC"/>
    <property type="match status" value="1"/>
</dbReference>
<dbReference type="InterPro" id="IPR022003">
    <property type="entry name" value="RST"/>
</dbReference>
<dbReference type="Gene3D" id="3.90.228.10">
    <property type="match status" value="1"/>
</dbReference>
<dbReference type="EMBL" id="VEPZ02000955">
    <property type="protein sequence ID" value="KAE8707927.1"/>
    <property type="molecule type" value="Genomic_DNA"/>
</dbReference>
<evidence type="ECO:0000313" key="8">
    <source>
        <dbReference type="Proteomes" id="UP000436088"/>
    </source>
</evidence>
<dbReference type="PROSITE" id="PS51879">
    <property type="entry name" value="RST"/>
    <property type="match status" value="1"/>
</dbReference>
<evidence type="ECO:0000259" key="6">
    <source>
        <dbReference type="PROSITE" id="PS51879"/>
    </source>
</evidence>
<evidence type="ECO:0000256" key="3">
    <source>
        <dbReference type="ARBA" id="ARBA00023016"/>
    </source>
</evidence>
<dbReference type="Pfam" id="PF12174">
    <property type="entry name" value="RST"/>
    <property type="match status" value="1"/>
</dbReference>
<organism evidence="7 8">
    <name type="scientific">Hibiscus syriacus</name>
    <name type="common">Rose of Sharon</name>
    <dbReference type="NCBI Taxonomy" id="106335"/>
    <lineage>
        <taxon>Eukaryota</taxon>
        <taxon>Viridiplantae</taxon>
        <taxon>Streptophyta</taxon>
        <taxon>Embryophyta</taxon>
        <taxon>Tracheophyta</taxon>
        <taxon>Spermatophyta</taxon>
        <taxon>Magnoliopsida</taxon>
        <taxon>eudicotyledons</taxon>
        <taxon>Gunneridae</taxon>
        <taxon>Pentapetalae</taxon>
        <taxon>rosids</taxon>
        <taxon>malvids</taxon>
        <taxon>Malvales</taxon>
        <taxon>Malvaceae</taxon>
        <taxon>Malvoideae</taxon>
        <taxon>Hibiscus</taxon>
    </lineage>
</organism>
<dbReference type="PANTHER" id="PTHR32263:SF19">
    <property type="entry name" value="OS03G0230300 PROTEIN"/>
    <property type="match status" value="1"/>
</dbReference>
<dbReference type="Pfam" id="PF00644">
    <property type="entry name" value="PARP"/>
    <property type="match status" value="1"/>
</dbReference>
<gene>
    <name evidence="7" type="ORF">F3Y22_tig00110369pilonHSYRG00035</name>
</gene>
<dbReference type="Pfam" id="PF23467">
    <property type="entry name" value="WWE_5"/>
    <property type="match status" value="1"/>
</dbReference>
<dbReference type="InterPro" id="IPR037197">
    <property type="entry name" value="WWE_dom_sf"/>
</dbReference>